<dbReference type="AlphaFoldDB" id="A0A345BYI9"/>
<dbReference type="OrthoDB" id="2364857at2"/>
<gene>
    <name evidence="2" type="ORF">DT065_08270</name>
</gene>
<proteinExistence type="predicted"/>
<name>A0A345BYI9_9BACI</name>
<dbReference type="InterPro" id="IPR049251">
    <property type="entry name" value="DUF6884"/>
</dbReference>
<sequence>MHTLAILPCGNKKIWDKEGDIGPVPARDAYIGTFHRLCRAYAEMFYPQWVILSAKHGFLQPEDTVSGPYDLSFSHKSDDIISMQSLAEQVQKKRLSDFQHFVVLTGKKYKPIIEKSLGPHADIEMPLLGSRGIGEMQQKLKQAVKEERPLQ</sequence>
<dbReference type="KEGG" id="rue:DT065_08270"/>
<evidence type="ECO:0000259" key="1">
    <source>
        <dbReference type="Pfam" id="PF21818"/>
    </source>
</evidence>
<protein>
    <recommendedName>
        <fullName evidence="1">DUF6884 domain-containing protein</fullName>
    </recommendedName>
</protein>
<dbReference type="RefSeq" id="WP_114372426.1">
    <property type="nucleotide sequence ID" value="NZ_CP031092.1"/>
</dbReference>
<organism evidence="2 3">
    <name type="scientific">Salicibibacter kimchii</name>
    <dbReference type="NCBI Taxonomy" id="2099786"/>
    <lineage>
        <taxon>Bacteria</taxon>
        <taxon>Bacillati</taxon>
        <taxon>Bacillota</taxon>
        <taxon>Bacilli</taxon>
        <taxon>Bacillales</taxon>
        <taxon>Bacillaceae</taxon>
        <taxon>Salicibibacter</taxon>
    </lineage>
</organism>
<reference evidence="2 3" key="1">
    <citation type="journal article" date="2018" name="J. Microbiol.">
        <title>Salicibibacter kimchii gen. nov., sp. nov., a moderately halophilic and alkalitolerant bacterium in the family Bacillaceae, isolated from kimchi.</title>
        <authorList>
            <person name="Jang J.Y."/>
            <person name="Oh Y.J."/>
            <person name="Lim S.K."/>
            <person name="Park H.K."/>
            <person name="Lee C."/>
            <person name="Kim J.Y."/>
            <person name="Lee M.A."/>
            <person name="Choi H.J."/>
        </authorList>
    </citation>
    <scope>NUCLEOTIDE SEQUENCE [LARGE SCALE GENOMIC DNA]</scope>
    <source>
        <strain evidence="2 3">NKC1-1</strain>
    </source>
</reference>
<dbReference type="Pfam" id="PF21818">
    <property type="entry name" value="DUF6884"/>
    <property type="match status" value="1"/>
</dbReference>
<feature type="domain" description="DUF6884" evidence="1">
    <location>
        <begin position="22"/>
        <end position="141"/>
    </location>
</feature>
<dbReference type="EMBL" id="CP031092">
    <property type="protein sequence ID" value="AXF56020.1"/>
    <property type="molecule type" value="Genomic_DNA"/>
</dbReference>
<keyword evidence="3" id="KW-1185">Reference proteome</keyword>
<accession>A0A345BYI9</accession>
<dbReference type="Proteomes" id="UP000252100">
    <property type="component" value="Chromosome"/>
</dbReference>
<evidence type="ECO:0000313" key="3">
    <source>
        <dbReference type="Proteomes" id="UP000252100"/>
    </source>
</evidence>
<evidence type="ECO:0000313" key="2">
    <source>
        <dbReference type="EMBL" id="AXF56020.1"/>
    </source>
</evidence>